<feature type="transmembrane region" description="Helical" evidence="1">
    <location>
        <begin position="416"/>
        <end position="438"/>
    </location>
</feature>
<gene>
    <name evidence="3" type="ordered locus">Runsl_0246</name>
</gene>
<feature type="transmembrane region" description="Helical" evidence="1">
    <location>
        <begin position="371"/>
        <end position="389"/>
    </location>
</feature>
<feature type="transmembrane region" description="Helical" evidence="1">
    <location>
        <begin position="326"/>
        <end position="345"/>
    </location>
</feature>
<evidence type="ECO:0000313" key="4">
    <source>
        <dbReference type="Proteomes" id="UP000000493"/>
    </source>
</evidence>
<keyword evidence="1" id="KW-0812">Transmembrane</keyword>
<evidence type="ECO:0000259" key="2">
    <source>
        <dbReference type="Pfam" id="PF01433"/>
    </source>
</evidence>
<feature type="transmembrane region" description="Helical" evidence="1">
    <location>
        <begin position="572"/>
        <end position="594"/>
    </location>
</feature>
<evidence type="ECO:0000256" key="1">
    <source>
        <dbReference type="SAM" id="Phobius"/>
    </source>
</evidence>
<dbReference type="Pfam" id="PF01433">
    <property type="entry name" value="Peptidase_M1"/>
    <property type="match status" value="1"/>
</dbReference>
<keyword evidence="3" id="KW-0645">Protease</keyword>
<feature type="transmembrane region" description="Helical" evidence="1">
    <location>
        <begin position="20"/>
        <end position="39"/>
    </location>
</feature>
<dbReference type="Gene3D" id="1.10.390.10">
    <property type="entry name" value="Neutral Protease Domain 2"/>
    <property type="match status" value="1"/>
</dbReference>
<keyword evidence="1" id="KW-0472">Membrane</keyword>
<reference evidence="4" key="1">
    <citation type="submission" date="2011-06" db="EMBL/GenBank/DDBJ databases">
        <title>The complete genome of chromosome of Runella slithyformis DSM 19594.</title>
        <authorList>
            <consortium name="US DOE Joint Genome Institute (JGI-PGF)"/>
            <person name="Lucas S."/>
            <person name="Han J."/>
            <person name="Lapidus A."/>
            <person name="Bruce D."/>
            <person name="Goodwin L."/>
            <person name="Pitluck S."/>
            <person name="Peters L."/>
            <person name="Kyrpides N."/>
            <person name="Mavromatis K."/>
            <person name="Ivanova N."/>
            <person name="Ovchinnikova G."/>
            <person name="Zhang X."/>
            <person name="Misra M."/>
            <person name="Detter J.C."/>
            <person name="Tapia R."/>
            <person name="Han C."/>
            <person name="Land M."/>
            <person name="Hauser L."/>
            <person name="Markowitz V."/>
            <person name="Cheng J.-F."/>
            <person name="Hugenholtz P."/>
            <person name="Woyke T."/>
            <person name="Wu D."/>
            <person name="Tindall B."/>
            <person name="Faehrich R."/>
            <person name="Brambilla E."/>
            <person name="Klenk H.-P."/>
            <person name="Eisen J.A."/>
        </authorList>
    </citation>
    <scope>NUCLEOTIDE SEQUENCE [LARGE SCALE GENOMIC DNA]</scope>
    <source>
        <strain evidence="4">ATCC 29530 / DSM 19594 / LMG 11500 / NCIMB 11436 / LSU 4</strain>
    </source>
</reference>
<protein>
    <submittedName>
        <fullName evidence="3">Peptidase M1 membrane alanine aminopeptidase</fullName>
    </submittedName>
</protein>
<dbReference type="EMBL" id="CP002859">
    <property type="protein sequence ID" value="AEI46701.1"/>
    <property type="molecule type" value="Genomic_DNA"/>
</dbReference>
<evidence type="ECO:0000313" key="3">
    <source>
        <dbReference type="EMBL" id="AEI46701.1"/>
    </source>
</evidence>
<feature type="transmembrane region" description="Helical" evidence="1">
    <location>
        <begin position="111"/>
        <end position="133"/>
    </location>
</feature>
<keyword evidence="1" id="KW-1133">Transmembrane helix</keyword>
<feature type="transmembrane region" description="Helical" evidence="1">
    <location>
        <begin position="530"/>
        <end position="551"/>
    </location>
</feature>
<proteinExistence type="predicted"/>
<dbReference type="RefSeq" id="WP_013926026.1">
    <property type="nucleotide sequence ID" value="NC_015703.1"/>
</dbReference>
<dbReference type="GO" id="GO:0004177">
    <property type="term" value="F:aminopeptidase activity"/>
    <property type="evidence" value="ECO:0007669"/>
    <property type="project" value="UniProtKB-KW"/>
</dbReference>
<reference evidence="3 4" key="2">
    <citation type="journal article" date="2012" name="Stand. Genomic Sci.">
        <title>Complete genome sequence of the aquatic bacterium Runella slithyformis type strain (LSU 4(T)).</title>
        <authorList>
            <person name="Copeland A."/>
            <person name="Zhang X."/>
            <person name="Misra M."/>
            <person name="Lapidus A."/>
            <person name="Nolan M."/>
            <person name="Lucas S."/>
            <person name="Deshpande S."/>
            <person name="Cheng J.F."/>
            <person name="Tapia R."/>
            <person name="Goodwin L.A."/>
            <person name="Pitluck S."/>
            <person name="Liolios K."/>
            <person name="Pagani I."/>
            <person name="Ivanova N."/>
            <person name="Mikhailova N."/>
            <person name="Pati A."/>
            <person name="Chen A."/>
            <person name="Palaniappan K."/>
            <person name="Land M."/>
            <person name="Hauser L."/>
            <person name="Pan C."/>
            <person name="Jeffries C.D."/>
            <person name="Detter J.C."/>
            <person name="Brambilla E.M."/>
            <person name="Rohde M."/>
            <person name="Djao O.D."/>
            <person name="Goker M."/>
            <person name="Sikorski J."/>
            <person name="Tindall B.J."/>
            <person name="Woyke T."/>
            <person name="Bristow J."/>
            <person name="Eisen J.A."/>
            <person name="Markowitz V."/>
            <person name="Hugenholtz P."/>
            <person name="Kyrpides N.C."/>
            <person name="Klenk H.P."/>
            <person name="Mavromatis K."/>
        </authorList>
    </citation>
    <scope>NUCLEOTIDE SEQUENCE [LARGE SCALE GENOMIC DNA]</scope>
    <source>
        <strain evidence="4">ATCC 29530 / DSM 19594 / LMG 11500 / NCIMB 11436 / LSU 4</strain>
    </source>
</reference>
<feature type="transmembrane region" description="Helical" evidence="1">
    <location>
        <begin position="182"/>
        <end position="202"/>
    </location>
</feature>
<dbReference type="InterPro" id="IPR027268">
    <property type="entry name" value="Peptidase_M4/M1_CTD_sf"/>
</dbReference>
<organism evidence="3 4">
    <name type="scientific">Runella slithyformis (strain ATCC 29530 / DSM 19594 / LMG 11500 / NCIMB 11436 / LSU 4)</name>
    <dbReference type="NCBI Taxonomy" id="761193"/>
    <lineage>
        <taxon>Bacteria</taxon>
        <taxon>Pseudomonadati</taxon>
        <taxon>Bacteroidota</taxon>
        <taxon>Cytophagia</taxon>
        <taxon>Cytophagales</taxon>
        <taxon>Spirosomataceae</taxon>
        <taxon>Runella</taxon>
    </lineage>
</organism>
<keyword evidence="4" id="KW-1185">Reference proteome</keyword>
<dbReference type="AlphaFoldDB" id="A0A7U3ZGB4"/>
<dbReference type="GO" id="GO:0008270">
    <property type="term" value="F:zinc ion binding"/>
    <property type="evidence" value="ECO:0007669"/>
    <property type="project" value="InterPro"/>
</dbReference>
<dbReference type="SUPFAM" id="SSF55486">
    <property type="entry name" value="Metalloproteases ('zincins'), catalytic domain"/>
    <property type="match status" value="1"/>
</dbReference>
<feature type="transmembrane region" description="Helical" evidence="1">
    <location>
        <begin position="450"/>
        <end position="472"/>
    </location>
</feature>
<dbReference type="KEGG" id="rsi:Runsl_0246"/>
<accession>A0A7U3ZGB4</accession>
<feature type="transmembrane region" description="Helical" evidence="1">
    <location>
        <begin position="59"/>
        <end position="81"/>
    </location>
</feature>
<sequence>MFSKILKFELSYRFKRPATWGYWLVMLLFSLLLALFGSVGIGGGSSEKVFINGPAQASVFIAVLCVFGVLLATAVMGVPVYRDIEHKTQSYYFSYPISEKGYLMGRFMGSFLTLLFIGSGMIVGHLLGCFIGKTFDVGDNAERVGPFSLINYLWPYLIVGIPNLFFAGSLFFSLVALTRRVFVTYAGGVILLVGYLVATSLMSDLDNKQLASLLDPFGLNALDDLMRYWTVSEQNSRLIPLTDNFLYNRLIWTAVGLLPLLYLLWRFDFRRFLAPAPQKKLKKEAKSRAATSSVSLAQLPVAQKMYSTGRFMGQMFSMAKIEFRNIIRDPFFIAILLAAALFLFLDSQYNGMMYGTDSLPTTYLMLESKDGTFYFIVIILIIFITGEVVHRDRTVNFHLIADALPLPNWLVYGSKFLAMLGVMLLIPVIGILCGMIWQTLKGYFDYQLGLYLQGYAVPILQWTFLTMITFLIHTLVNNKMTGHVVNIAFWAILYGTRAFSEYKYALLYFNAVPTGTYSDMNGFGFTENTVWYVLCWGGLAAVFLVIGNLFWSRGTETNFKNRLQLMKQRFTPLTGALLSVFTLVWLGSAGYIYYNQSILNTYRTAEEGRERQVTYEQKYRKYYLKPQPKVTAVKVAVDLYPKQRMADARGRFVIKNKHSKPLDSLILNLSTGFPHYRMSLKIDGVEPQKVLNDTALRFYIYKLPKTLMPNDTAVVEIVSHGEFRGFRQSGEDQFTVTDNGTFMNQGDLFPSIGYSVQGELQSERYRKKYKLPIREFEMPTRQDSAGLQNFLFTQEADWVTFDGTVSTDPDQLAVMPGTLQKEWTQNDASGRSRKYFHYLQNESMDMFFNVASAKYAVHRETIKNSDGQDIKVEIFHHPTHGKNISHFMNGLKDALRYCSSNFTPYQFKQMRIMEFPRYQTFAQSFPNTIMYSENFGFLADFSDPNKTDYAYYVTAHEVAHQWWGHQVMPSFTRGGNNIAEALAEYSSHMVLHHAYGPDVMQDRLKYALDQYLRGRGTESKGEQPLMDNESGAYIWYGKGTLTFYALQDMVGEQKLNGWLRDYAKATAFRQKAPFTTTDEWYNSIYSQTPDSLKYFVEDCIKKIALYENKVTKVEAQPLKGDQYKVKLTVETKKLYYDKTGKEIAQGKTPNYIDIGVFAEETKNKIGMKKKVPLYLHKHKLSPGTHTIELVVKGKPVKGGIDPYNKLIDRISDDNVTKVELL</sequence>
<keyword evidence="3" id="KW-0031">Aminopeptidase</keyword>
<dbReference type="InterPro" id="IPR014782">
    <property type="entry name" value="Peptidase_M1_dom"/>
</dbReference>
<feature type="domain" description="Peptidase M1 membrane alanine aminopeptidase" evidence="2">
    <location>
        <begin position="889"/>
        <end position="1070"/>
    </location>
</feature>
<dbReference type="Proteomes" id="UP000000493">
    <property type="component" value="Chromosome"/>
</dbReference>
<feature type="transmembrane region" description="Helical" evidence="1">
    <location>
        <begin position="246"/>
        <end position="265"/>
    </location>
</feature>
<dbReference type="GO" id="GO:0008237">
    <property type="term" value="F:metallopeptidase activity"/>
    <property type="evidence" value="ECO:0007669"/>
    <property type="project" value="InterPro"/>
</dbReference>
<feature type="transmembrane region" description="Helical" evidence="1">
    <location>
        <begin position="153"/>
        <end position="175"/>
    </location>
</feature>
<feature type="transmembrane region" description="Helical" evidence="1">
    <location>
        <begin position="484"/>
        <end position="500"/>
    </location>
</feature>
<keyword evidence="3" id="KW-0378">Hydrolase</keyword>
<name>A0A7U3ZGB4_RUNSL</name>